<sequence>MDPKDAGNPGDYLGMSNRWESSIFDTAESTAGGKYNTDPPLESTPTFLVDSSPHKLEISEE</sequence>
<organism evidence="2 3">
    <name type="scientific">Aspergillus tanneri</name>
    <dbReference type="NCBI Taxonomy" id="1220188"/>
    <lineage>
        <taxon>Eukaryota</taxon>
        <taxon>Fungi</taxon>
        <taxon>Dikarya</taxon>
        <taxon>Ascomycota</taxon>
        <taxon>Pezizomycotina</taxon>
        <taxon>Eurotiomycetes</taxon>
        <taxon>Eurotiomycetidae</taxon>
        <taxon>Eurotiales</taxon>
        <taxon>Aspergillaceae</taxon>
        <taxon>Aspergillus</taxon>
        <taxon>Aspergillus subgen. Circumdati</taxon>
    </lineage>
</organism>
<evidence type="ECO:0000313" key="2">
    <source>
        <dbReference type="EMBL" id="THC96693.1"/>
    </source>
</evidence>
<gene>
    <name evidence="2" type="ORF">EYZ11_003848</name>
</gene>
<evidence type="ECO:0000256" key="1">
    <source>
        <dbReference type="SAM" id="MobiDB-lite"/>
    </source>
</evidence>
<dbReference type="Proteomes" id="UP000308092">
    <property type="component" value="Unassembled WGS sequence"/>
</dbReference>
<protein>
    <submittedName>
        <fullName evidence="2">Uncharacterized protein</fullName>
    </submittedName>
</protein>
<accession>A0A4S3JMG2</accession>
<evidence type="ECO:0000313" key="3">
    <source>
        <dbReference type="Proteomes" id="UP000308092"/>
    </source>
</evidence>
<dbReference type="AlphaFoldDB" id="A0A4S3JMG2"/>
<keyword evidence="3" id="KW-1185">Reference proteome</keyword>
<reference evidence="2 3" key="1">
    <citation type="submission" date="2019-03" db="EMBL/GenBank/DDBJ databases">
        <title>The genome sequence of a newly discovered highly antifungal drug resistant Aspergillus species, Aspergillus tanneri NIH 1004.</title>
        <authorList>
            <person name="Mounaud S."/>
            <person name="Singh I."/>
            <person name="Joardar V."/>
            <person name="Pakala S."/>
            <person name="Pakala S."/>
            <person name="Venepally P."/>
            <person name="Hoover J."/>
            <person name="Nierman W."/>
            <person name="Chung J."/>
            <person name="Losada L."/>
        </authorList>
    </citation>
    <scope>NUCLEOTIDE SEQUENCE [LARGE SCALE GENOMIC DNA]</scope>
    <source>
        <strain evidence="2 3">NIH1004</strain>
    </source>
</reference>
<dbReference type="EMBL" id="SOSA01000103">
    <property type="protein sequence ID" value="THC96693.1"/>
    <property type="molecule type" value="Genomic_DNA"/>
</dbReference>
<feature type="region of interest" description="Disordered" evidence="1">
    <location>
        <begin position="29"/>
        <end position="61"/>
    </location>
</feature>
<dbReference type="VEuPathDB" id="FungiDB:EYZ11_003848"/>
<name>A0A4S3JMG2_9EURO</name>
<feature type="compositionally biased region" description="Basic and acidic residues" evidence="1">
    <location>
        <begin position="52"/>
        <end position="61"/>
    </location>
</feature>
<comment type="caution">
    <text evidence="2">The sequence shown here is derived from an EMBL/GenBank/DDBJ whole genome shotgun (WGS) entry which is preliminary data.</text>
</comment>
<proteinExistence type="predicted"/>